<evidence type="ECO:0000313" key="1">
    <source>
        <dbReference type="EMBL" id="KAL0105349.1"/>
    </source>
</evidence>
<dbReference type="Proteomes" id="UP001430953">
    <property type="component" value="Unassembled WGS sequence"/>
</dbReference>
<dbReference type="EMBL" id="JADYXP020000019">
    <property type="protein sequence ID" value="KAL0105349.1"/>
    <property type="molecule type" value="Genomic_DNA"/>
</dbReference>
<evidence type="ECO:0000313" key="2">
    <source>
        <dbReference type="Proteomes" id="UP001430953"/>
    </source>
</evidence>
<dbReference type="AlphaFoldDB" id="A0AAW2ESE9"/>
<organism evidence="1 2">
    <name type="scientific">Cardiocondyla obscurior</name>
    <dbReference type="NCBI Taxonomy" id="286306"/>
    <lineage>
        <taxon>Eukaryota</taxon>
        <taxon>Metazoa</taxon>
        <taxon>Ecdysozoa</taxon>
        <taxon>Arthropoda</taxon>
        <taxon>Hexapoda</taxon>
        <taxon>Insecta</taxon>
        <taxon>Pterygota</taxon>
        <taxon>Neoptera</taxon>
        <taxon>Endopterygota</taxon>
        <taxon>Hymenoptera</taxon>
        <taxon>Apocrita</taxon>
        <taxon>Aculeata</taxon>
        <taxon>Formicoidea</taxon>
        <taxon>Formicidae</taxon>
        <taxon>Myrmicinae</taxon>
        <taxon>Cardiocondyla</taxon>
    </lineage>
</organism>
<comment type="caution">
    <text evidence="1">The sequence shown here is derived from an EMBL/GenBank/DDBJ whole genome shotgun (WGS) entry which is preliminary data.</text>
</comment>
<accession>A0AAW2ESE9</accession>
<protein>
    <submittedName>
        <fullName evidence="1">Uncharacterized protein</fullName>
    </submittedName>
</protein>
<reference evidence="1 2" key="1">
    <citation type="submission" date="2023-03" db="EMBL/GenBank/DDBJ databases">
        <title>High recombination rates correlate with genetic variation in Cardiocondyla obscurior ants.</title>
        <authorList>
            <person name="Errbii M."/>
        </authorList>
    </citation>
    <scope>NUCLEOTIDE SEQUENCE [LARGE SCALE GENOMIC DNA]</scope>
    <source>
        <strain evidence="1">Alpha-2009</strain>
        <tissue evidence="1">Whole body</tissue>
    </source>
</reference>
<gene>
    <name evidence="1" type="ORF">PUN28_016774</name>
</gene>
<keyword evidence="2" id="KW-1185">Reference proteome</keyword>
<sequence length="140" mass="16086">MQEEALFERSIIAVRVIFYSIAACPIDRPVDSARKRYWSAVKRDVNCRERRKTPEAGIFEELLSTDGKGIPLENCERFEYILSPRSGVRTVERDRERERKKCNLSGLAWNRAENGATTTILFAAPRGEYRTNSSARNSKN</sequence>
<proteinExistence type="predicted"/>
<name>A0AAW2ESE9_9HYME</name>